<protein>
    <submittedName>
        <fullName evidence="2">Uncharacterized protein</fullName>
    </submittedName>
</protein>
<comment type="caution">
    <text evidence="2">The sequence shown here is derived from an EMBL/GenBank/DDBJ whole genome shotgun (WGS) entry which is preliminary data.</text>
</comment>
<feature type="region of interest" description="Disordered" evidence="1">
    <location>
        <begin position="101"/>
        <end position="125"/>
    </location>
</feature>
<feature type="compositionally biased region" description="Polar residues" evidence="1">
    <location>
        <begin position="692"/>
        <end position="702"/>
    </location>
</feature>
<feature type="region of interest" description="Disordered" evidence="1">
    <location>
        <begin position="545"/>
        <end position="575"/>
    </location>
</feature>
<organism evidence="2 3">
    <name type="scientific">Dryococelus australis</name>
    <dbReference type="NCBI Taxonomy" id="614101"/>
    <lineage>
        <taxon>Eukaryota</taxon>
        <taxon>Metazoa</taxon>
        <taxon>Ecdysozoa</taxon>
        <taxon>Arthropoda</taxon>
        <taxon>Hexapoda</taxon>
        <taxon>Insecta</taxon>
        <taxon>Pterygota</taxon>
        <taxon>Neoptera</taxon>
        <taxon>Polyneoptera</taxon>
        <taxon>Phasmatodea</taxon>
        <taxon>Verophasmatodea</taxon>
        <taxon>Anareolatae</taxon>
        <taxon>Phasmatidae</taxon>
        <taxon>Eurycanthinae</taxon>
        <taxon>Dryococelus</taxon>
    </lineage>
</organism>
<gene>
    <name evidence="2" type="ORF">PR048_011918</name>
</gene>
<sequence>MAAEIGDYPDFSFVVDEVVAMEEPVFDPAPNILNSPARLPSMRSGLNPRPGNRVFACGNRAGRCRWSAGFLRDHPSPHTSFRRRSLLTSITLIGSPDPDAFDKRDSLAKSTSASHSEPPRARCCPDTSEAVTVTGLAPGGGARVAARLRLFHVTLQGVSAVRSTMTQRCNAAPCGVGCYGAPGALDAVTTTHNIPAGVLGAHNMCRGSELVRRPRVARYAQPGRAALAERLACSSPTHAIRAQSPAGSPDSRMWESCRTMPLVGGSSRVSPVSPPFYSGASPYSPQSPPSALKNSLSRADQISSLPLCMPYKIPSSNMAGYTFCQTPSTQVCGSVASAGCGVVTRPTSHQLGKPQLSRRSIIVLGPTISCADNNAGCTGFQHLGVDADSTPRCCGWFWWPVHGITVDTVGRRFLFFVPWTQPYRGVSPHCLGRSAGYVFEPPPRPVDAVTKGLGKAGLYSLVRGALVGVPSWAYAEKQRSLHFTCENLACRRSRRWVRVKCLTRPRQVTTARTTTDRGVKHTVLQAYTLQSAGVGEQTTLPLSILPSGQCIPRRPQSRSPGQEPRCRKGDNRGRVYHGPHSHWPGNESHCLAGAYPPVGNNRVVYHVAAERQCSLAVNCLPNIRDQHGKAEQENGQRRRLATQGTTISFISLLLSHRCIPHSELGRRVSRCQPLDRCNSTSAAHRSGVTPRTCPSTITPVTDTQDRPEYREYRSHRCVRRPTPPVQIETASGINIQMGTVQLRHKEIWQYGENPRWRVEICLDSAVLQVVEGDDVKSRGGTGSSLKKHAGQLQRPPFILHATRLVDPAGNRARFALVSAESPGNNTFFQSQGLGLVDLWAPATTFDSGLPLCHSGHATAILDSAMLKAILAARRTAILVLALAAAWRTSRSQNTVCNGAGSNCWTLSRQTSAFGQLGYRDMRWSKTPLAANYRTYMAAELMRQMRDRLIEGLAHHIEANARTKMAALLAANARTNVGNKLQTKIQDGVERK</sequence>
<proteinExistence type="predicted"/>
<reference evidence="2 3" key="1">
    <citation type="submission" date="2023-02" db="EMBL/GenBank/DDBJ databases">
        <title>LHISI_Scaffold_Assembly.</title>
        <authorList>
            <person name="Stuart O.P."/>
            <person name="Cleave R."/>
            <person name="Magrath M.J.L."/>
            <person name="Mikheyev A.S."/>
        </authorList>
    </citation>
    <scope>NUCLEOTIDE SEQUENCE [LARGE SCALE GENOMIC DNA]</scope>
    <source>
        <strain evidence="2">Daus_M_001</strain>
        <tissue evidence="2">Leg muscle</tissue>
    </source>
</reference>
<feature type="compositionally biased region" description="Basic and acidic residues" evidence="1">
    <location>
        <begin position="564"/>
        <end position="573"/>
    </location>
</feature>
<feature type="region of interest" description="Disordered" evidence="1">
    <location>
        <begin position="679"/>
        <end position="702"/>
    </location>
</feature>
<evidence type="ECO:0000256" key="1">
    <source>
        <dbReference type="SAM" id="MobiDB-lite"/>
    </source>
</evidence>
<accession>A0ABQ9HMV7</accession>
<dbReference type="Proteomes" id="UP001159363">
    <property type="component" value="Chromosome X"/>
</dbReference>
<evidence type="ECO:0000313" key="3">
    <source>
        <dbReference type="Proteomes" id="UP001159363"/>
    </source>
</evidence>
<name>A0ABQ9HMV7_9NEOP</name>
<dbReference type="EMBL" id="JARBHB010000004">
    <property type="protein sequence ID" value="KAJ8885720.1"/>
    <property type="molecule type" value="Genomic_DNA"/>
</dbReference>
<keyword evidence="3" id="KW-1185">Reference proteome</keyword>
<evidence type="ECO:0000313" key="2">
    <source>
        <dbReference type="EMBL" id="KAJ8885720.1"/>
    </source>
</evidence>